<feature type="compositionally biased region" description="Basic residues" evidence="1">
    <location>
        <begin position="89"/>
        <end position="112"/>
    </location>
</feature>
<accession>A0A1D1ZYY0</accession>
<protein>
    <submittedName>
        <fullName evidence="2">Uncharacterized protein</fullName>
    </submittedName>
</protein>
<gene>
    <name evidence="2" type="ORF">g.53123</name>
</gene>
<feature type="compositionally biased region" description="Basic residues" evidence="1">
    <location>
        <begin position="225"/>
        <end position="245"/>
    </location>
</feature>
<feature type="compositionally biased region" description="Basic residues" evidence="1">
    <location>
        <begin position="279"/>
        <end position="316"/>
    </location>
</feature>
<dbReference type="EMBL" id="GDKF01006470">
    <property type="protein sequence ID" value="JAT72152.1"/>
    <property type="molecule type" value="Transcribed_RNA"/>
</dbReference>
<evidence type="ECO:0000256" key="1">
    <source>
        <dbReference type="SAM" id="MobiDB-lite"/>
    </source>
</evidence>
<sequence>MKTQGQAWACPLPSLHAGDMIARARSPLITKSRQGRGPPCRPHPCMFAVLERTSSLHGTPPGPLVAHRWHQPRALPPLPAAHSSQVGGPRRRLGRGHRGGLPHAVLPRRRADRRGDGRSSPGPQVCLLGRPPRPLRSPLPGRHPPDPPVAFRGAAAAAARRHAARPGPWRPGPRRPGPSCAAGPPAGAGGAAQHAPRRGRRPALRQLLRGVAAAPRRGGGGRAPRQARRRANHAPRQGRRRRGGRGRLPPGGGGRRHAAGPGAAPRLRRRAGAAGLPRPGRRPCRGGGVRGRRRHGRRGRRGRAAAGLRRLRRRARAAPAGAGPEPGRGAALRRVRARRGARSARGRGLAGAAVQPLVARHAVHAVLPGGAGVGHVGERALRGPV</sequence>
<reference evidence="2" key="1">
    <citation type="submission" date="2015-08" db="EMBL/GenBank/DDBJ databases">
        <authorList>
            <person name="Babu N.S."/>
            <person name="Beckwith C.J."/>
            <person name="Beseler K.G."/>
            <person name="Brison A."/>
            <person name="Carone J.V."/>
            <person name="Caskin T.P."/>
            <person name="Diamond M."/>
            <person name="Durham M.E."/>
            <person name="Foxe J.M."/>
            <person name="Go M."/>
            <person name="Henderson B.A."/>
            <person name="Jones I.B."/>
            <person name="McGettigan J.A."/>
            <person name="Micheletti S.J."/>
            <person name="Nasrallah M.E."/>
            <person name="Ortiz D."/>
            <person name="Piller C.R."/>
            <person name="Privatt S.R."/>
            <person name="Schneider S.L."/>
            <person name="Sharp S."/>
            <person name="Smith T.C."/>
            <person name="Stanton J.D."/>
            <person name="Ullery H.E."/>
            <person name="Wilson R.J."/>
            <person name="Serrano M.G."/>
            <person name="Buck G."/>
            <person name="Lee V."/>
            <person name="Wang Y."/>
            <person name="Carvalho R."/>
            <person name="Voegtly L."/>
            <person name="Shi R."/>
            <person name="Duckworth R."/>
            <person name="Johnson A."/>
            <person name="Loviza R."/>
            <person name="Walstead R."/>
            <person name="Shah Z."/>
            <person name="Kiflezghi M."/>
            <person name="Wade K."/>
            <person name="Ball S.L."/>
            <person name="Bradley K.W."/>
            <person name="Asai D.J."/>
            <person name="Bowman C.A."/>
            <person name="Russell D.A."/>
            <person name="Pope W.H."/>
            <person name="Jacobs-Sera D."/>
            <person name="Hendrix R.W."/>
            <person name="Hatfull G.F."/>
        </authorList>
    </citation>
    <scope>NUCLEOTIDE SEQUENCE</scope>
</reference>
<evidence type="ECO:0000313" key="2">
    <source>
        <dbReference type="EMBL" id="JAT72152.1"/>
    </source>
</evidence>
<feature type="compositionally biased region" description="Low complexity" evidence="1">
    <location>
        <begin position="317"/>
        <end position="330"/>
    </location>
</feature>
<dbReference type="AlphaFoldDB" id="A0A1D1ZYY0"/>
<feature type="region of interest" description="Disordered" evidence="1">
    <location>
        <begin position="74"/>
        <end position="331"/>
    </location>
</feature>
<name>A0A1D1ZYY0_AUXPR</name>
<feature type="compositionally biased region" description="Low complexity" evidence="1">
    <location>
        <begin position="118"/>
        <end position="130"/>
    </location>
</feature>
<feature type="compositionally biased region" description="Low complexity" evidence="1">
    <location>
        <begin position="149"/>
        <end position="158"/>
    </location>
</feature>
<organism evidence="2">
    <name type="scientific">Auxenochlorella protothecoides</name>
    <name type="common">Green microalga</name>
    <name type="synonym">Chlorella protothecoides</name>
    <dbReference type="NCBI Taxonomy" id="3075"/>
    <lineage>
        <taxon>Eukaryota</taxon>
        <taxon>Viridiplantae</taxon>
        <taxon>Chlorophyta</taxon>
        <taxon>core chlorophytes</taxon>
        <taxon>Trebouxiophyceae</taxon>
        <taxon>Chlorellales</taxon>
        <taxon>Chlorellaceae</taxon>
        <taxon>Auxenochlorella</taxon>
    </lineage>
</organism>
<proteinExistence type="predicted"/>